<keyword evidence="1" id="KW-0175">Coiled coil</keyword>
<evidence type="ECO:0000313" key="2">
    <source>
        <dbReference type="EMBL" id="KAG2636412.1"/>
    </source>
</evidence>
<comment type="caution">
    <text evidence="2">The sequence shown here is derived from an EMBL/GenBank/DDBJ whole genome shotgun (WGS) entry which is preliminary data.</text>
</comment>
<organism evidence="2 3">
    <name type="scientific">Panicum virgatum</name>
    <name type="common">Blackwell switchgrass</name>
    <dbReference type="NCBI Taxonomy" id="38727"/>
    <lineage>
        <taxon>Eukaryota</taxon>
        <taxon>Viridiplantae</taxon>
        <taxon>Streptophyta</taxon>
        <taxon>Embryophyta</taxon>
        <taxon>Tracheophyta</taxon>
        <taxon>Spermatophyta</taxon>
        <taxon>Magnoliopsida</taxon>
        <taxon>Liliopsida</taxon>
        <taxon>Poales</taxon>
        <taxon>Poaceae</taxon>
        <taxon>PACMAD clade</taxon>
        <taxon>Panicoideae</taxon>
        <taxon>Panicodae</taxon>
        <taxon>Paniceae</taxon>
        <taxon>Panicinae</taxon>
        <taxon>Panicum</taxon>
        <taxon>Panicum sect. Hiantes</taxon>
    </lineage>
</organism>
<dbReference type="Proteomes" id="UP000823388">
    <property type="component" value="Chromosome 2N"/>
</dbReference>
<evidence type="ECO:0000256" key="1">
    <source>
        <dbReference type="SAM" id="Coils"/>
    </source>
</evidence>
<evidence type="ECO:0000313" key="3">
    <source>
        <dbReference type="Proteomes" id="UP000823388"/>
    </source>
</evidence>
<name>A0A8T0VJG2_PANVG</name>
<gene>
    <name evidence="2" type="ORF">PVAP13_2NG449400</name>
</gene>
<protein>
    <submittedName>
        <fullName evidence="2">Uncharacterized protein</fullName>
    </submittedName>
</protein>
<reference evidence="2" key="1">
    <citation type="submission" date="2020-05" db="EMBL/GenBank/DDBJ databases">
        <title>WGS assembly of Panicum virgatum.</title>
        <authorList>
            <person name="Lovell J.T."/>
            <person name="Jenkins J."/>
            <person name="Shu S."/>
            <person name="Juenger T.E."/>
            <person name="Schmutz J."/>
        </authorList>
    </citation>
    <scope>NUCLEOTIDE SEQUENCE</scope>
    <source>
        <strain evidence="2">AP13</strain>
    </source>
</reference>
<proteinExistence type="predicted"/>
<accession>A0A8T0VJG2</accession>
<dbReference type="EMBL" id="CM029040">
    <property type="protein sequence ID" value="KAG2636412.1"/>
    <property type="molecule type" value="Genomic_DNA"/>
</dbReference>
<feature type="coiled-coil region" evidence="1">
    <location>
        <begin position="112"/>
        <end position="139"/>
    </location>
</feature>
<sequence length="159" mass="18231">MFKACMEQCDNELLTVEAHIASLKRSLVHIATLKRSLAIPNEDIPQMGPPANERNQGIQQVMYLPSMYGEFPSYEYAPNPVLPFREAFNVNDRPAAINRDKLSQKAWWKVNLTFLETKKKVLEERKLDLERKLSAHLKTAMEAPSFLGCGYTVYSFLHT</sequence>
<keyword evidence="3" id="KW-1185">Reference proteome</keyword>
<dbReference type="AlphaFoldDB" id="A0A8T0VJG2"/>